<evidence type="ECO:0000313" key="1">
    <source>
        <dbReference type="EMBL" id="GFR22799.1"/>
    </source>
</evidence>
<protein>
    <submittedName>
        <fullName evidence="1">Uncharacterized protein</fullName>
    </submittedName>
</protein>
<comment type="caution">
    <text evidence="1">The sequence shown here is derived from an EMBL/GenBank/DDBJ whole genome shotgun (WGS) entry which is preliminary data.</text>
</comment>
<organism evidence="1 2">
    <name type="scientific">Trichonephila clavata</name>
    <name type="common">Joro spider</name>
    <name type="synonym">Nephila clavata</name>
    <dbReference type="NCBI Taxonomy" id="2740835"/>
    <lineage>
        <taxon>Eukaryota</taxon>
        <taxon>Metazoa</taxon>
        <taxon>Ecdysozoa</taxon>
        <taxon>Arthropoda</taxon>
        <taxon>Chelicerata</taxon>
        <taxon>Arachnida</taxon>
        <taxon>Araneae</taxon>
        <taxon>Araneomorphae</taxon>
        <taxon>Entelegynae</taxon>
        <taxon>Araneoidea</taxon>
        <taxon>Nephilidae</taxon>
        <taxon>Trichonephila</taxon>
    </lineage>
</organism>
<accession>A0A8X6HFS3</accession>
<keyword evidence="2" id="KW-1185">Reference proteome</keyword>
<dbReference type="OrthoDB" id="10276009at2759"/>
<reference evidence="1" key="1">
    <citation type="submission" date="2020-07" db="EMBL/GenBank/DDBJ databases">
        <title>Multicomponent nature underlies the extraordinary mechanical properties of spider dragline silk.</title>
        <authorList>
            <person name="Kono N."/>
            <person name="Nakamura H."/>
            <person name="Mori M."/>
            <person name="Yoshida Y."/>
            <person name="Ohtoshi R."/>
            <person name="Malay A.D."/>
            <person name="Moran D.A.P."/>
            <person name="Tomita M."/>
            <person name="Numata K."/>
            <person name="Arakawa K."/>
        </authorList>
    </citation>
    <scope>NUCLEOTIDE SEQUENCE</scope>
</reference>
<proteinExistence type="predicted"/>
<dbReference type="EMBL" id="BMAO01038126">
    <property type="protein sequence ID" value="GFR22799.1"/>
    <property type="molecule type" value="Genomic_DNA"/>
</dbReference>
<sequence length="90" mass="10326">MMEAIQPIEHHEFPTAVLIDTGTKSLAFPWISRAELVAQEQFCNALSRSTAPSRYLVAVSLRRVELNGRYFSPFDFRDNDHISQDLRMGQ</sequence>
<dbReference type="Proteomes" id="UP000887116">
    <property type="component" value="Unassembled WGS sequence"/>
</dbReference>
<name>A0A8X6HFS3_TRICU</name>
<evidence type="ECO:0000313" key="2">
    <source>
        <dbReference type="Proteomes" id="UP000887116"/>
    </source>
</evidence>
<dbReference type="AlphaFoldDB" id="A0A8X6HFS3"/>
<gene>
    <name evidence="1" type="ORF">TNCT_285831</name>
</gene>